<dbReference type="NCBIfam" id="TIGR00688">
    <property type="entry name" value="rarD"/>
    <property type="match status" value="1"/>
</dbReference>
<accession>A0A4R2EJG3</accession>
<reference evidence="10 11" key="1">
    <citation type="submission" date="2019-03" db="EMBL/GenBank/DDBJ databases">
        <title>Genomic Encyclopedia of Archaeal and Bacterial Type Strains, Phase II (KMG-II): from individual species to whole genera.</title>
        <authorList>
            <person name="Goeker M."/>
        </authorList>
    </citation>
    <scope>NUCLEOTIDE SEQUENCE [LARGE SCALE GENOMIC DNA]</scope>
    <source>
        <strain evidence="10 11">RL-C</strain>
    </source>
</reference>
<keyword evidence="4" id="KW-1003">Cell membrane</keyword>
<evidence type="ECO:0000256" key="1">
    <source>
        <dbReference type="ARBA" id="ARBA00004651"/>
    </source>
</evidence>
<keyword evidence="3" id="KW-0813">Transport</keyword>
<evidence type="ECO:0000256" key="7">
    <source>
        <dbReference type="ARBA" id="ARBA00023136"/>
    </source>
</evidence>
<protein>
    <submittedName>
        <fullName evidence="10">Chloramphenicol-sensitive protein RarD</fullName>
    </submittedName>
</protein>
<dbReference type="InterPro" id="IPR000620">
    <property type="entry name" value="EamA_dom"/>
</dbReference>
<name>A0A4R2EJG3_9BACT</name>
<feature type="domain" description="EamA" evidence="9">
    <location>
        <begin position="163"/>
        <end position="292"/>
    </location>
</feature>
<dbReference type="Proteomes" id="UP000294830">
    <property type="component" value="Unassembled WGS sequence"/>
</dbReference>
<evidence type="ECO:0000256" key="3">
    <source>
        <dbReference type="ARBA" id="ARBA00022448"/>
    </source>
</evidence>
<evidence type="ECO:0000313" key="10">
    <source>
        <dbReference type="EMBL" id="TCN68455.1"/>
    </source>
</evidence>
<dbReference type="InterPro" id="IPR037185">
    <property type="entry name" value="EmrE-like"/>
</dbReference>
<gene>
    <name evidence="10" type="ORF">CLV25_10637</name>
</gene>
<comment type="caution">
    <text evidence="10">The sequence shown here is derived from an EMBL/GenBank/DDBJ whole genome shotgun (WGS) entry which is preliminary data.</text>
</comment>
<evidence type="ECO:0000256" key="5">
    <source>
        <dbReference type="ARBA" id="ARBA00022692"/>
    </source>
</evidence>
<evidence type="ECO:0000256" key="4">
    <source>
        <dbReference type="ARBA" id="ARBA00022475"/>
    </source>
</evidence>
<keyword evidence="7 8" id="KW-0472">Membrane</keyword>
<evidence type="ECO:0000259" key="9">
    <source>
        <dbReference type="Pfam" id="PF00892"/>
    </source>
</evidence>
<dbReference type="PANTHER" id="PTHR22911">
    <property type="entry name" value="ACYL-MALONYL CONDENSING ENZYME-RELATED"/>
    <property type="match status" value="1"/>
</dbReference>
<keyword evidence="11" id="KW-1185">Reference proteome</keyword>
<feature type="transmembrane region" description="Helical" evidence="8">
    <location>
        <begin position="113"/>
        <end position="130"/>
    </location>
</feature>
<dbReference type="GO" id="GO:0005886">
    <property type="term" value="C:plasma membrane"/>
    <property type="evidence" value="ECO:0007669"/>
    <property type="project" value="UniProtKB-SubCell"/>
</dbReference>
<feature type="transmembrane region" description="Helical" evidence="8">
    <location>
        <begin position="160"/>
        <end position="176"/>
    </location>
</feature>
<evidence type="ECO:0000256" key="2">
    <source>
        <dbReference type="ARBA" id="ARBA00007362"/>
    </source>
</evidence>
<dbReference type="RefSeq" id="WP_131839044.1">
    <property type="nucleotide sequence ID" value="NZ_SLWB01000006.1"/>
</dbReference>
<sequence>MQAKTITAISSKHRGNAGIIYPIAAYFIWGILPIYWKVMKQIPSGDILAHRIFWSFVFLAAIISSMKRWSEFRQAFSNTKSILAVTVAAILISANWLIYIWAVNNNHIVEASLGYYINPLLTILLGIVVLREKSDIWQIIAIILALFGVGLLTYQFGQVPWVAISLAISFACYSLVKKLSSLSPLTGLAAETMVVAPLALGYLYMQVSGTAATYSNLSYGMILMILLTGVVTSVPLLLFAQGTKRVSLTTLGFVQYLSPSLSLIIGIFIYNEPFTLAYQISFGLIWIALAIYTFSRKDVLSKLRRNV</sequence>
<organism evidence="10 11">
    <name type="scientific">Acetobacteroides hydrogenigenes</name>
    <dbReference type="NCBI Taxonomy" id="979970"/>
    <lineage>
        <taxon>Bacteria</taxon>
        <taxon>Pseudomonadati</taxon>
        <taxon>Bacteroidota</taxon>
        <taxon>Bacteroidia</taxon>
        <taxon>Bacteroidales</taxon>
        <taxon>Rikenellaceae</taxon>
        <taxon>Acetobacteroides</taxon>
    </lineage>
</organism>
<proteinExistence type="inferred from homology"/>
<feature type="transmembrane region" description="Helical" evidence="8">
    <location>
        <begin position="217"/>
        <end position="239"/>
    </location>
</feature>
<feature type="domain" description="EamA" evidence="9">
    <location>
        <begin position="17"/>
        <end position="153"/>
    </location>
</feature>
<feature type="transmembrane region" description="Helical" evidence="8">
    <location>
        <begin position="251"/>
        <end position="270"/>
    </location>
</feature>
<feature type="transmembrane region" description="Helical" evidence="8">
    <location>
        <begin position="188"/>
        <end position="205"/>
    </location>
</feature>
<feature type="transmembrane region" description="Helical" evidence="8">
    <location>
        <begin position="48"/>
        <end position="69"/>
    </location>
</feature>
<keyword evidence="5 8" id="KW-0812">Transmembrane</keyword>
<evidence type="ECO:0000256" key="8">
    <source>
        <dbReference type="SAM" id="Phobius"/>
    </source>
</evidence>
<dbReference type="PANTHER" id="PTHR22911:SF137">
    <property type="entry name" value="SOLUTE CARRIER FAMILY 35 MEMBER G2-RELATED"/>
    <property type="match status" value="1"/>
</dbReference>
<dbReference type="Pfam" id="PF00892">
    <property type="entry name" value="EamA"/>
    <property type="match status" value="2"/>
</dbReference>
<comment type="subcellular location">
    <subcellularLocation>
        <location evidence="1">Cell membrane</location>
        <topology evidence="1">Multi-pass membrane protein</topology>
    </subcellularLocation>
</comment>
<dbReference type="AlphaFoldDB" id="A0A4R2EJG3"/>
<feature type="transmembrane region" description="Helical" evidence="8">
    <location>
        <begin position="19"/>
        <end position="36"/>
    </location>
</feature>
<evidence type="ECO:0000313" key="11">
    <source>
        <dbReference type="Proteomes" id="UP000294830"/>
    </source>
</evidence>
<evidence type="ECO:0000256" key="6">
    <source>
        <dbReference type="ARBA" id="ARBA00022989"/>
    </source>
</evidence>
<dbReference type="SUPFAM" id="SSF103481">
    <property type="entry name" value="Multidrug resistance efflux transporter EmrE"/>
    <property type="match status" value="2"/>
</dbReference>
<feature type="transmembrane region" description="Helical" evidence="8">
    <location>
        <begin position="276"/>
        <end position="295"/>
    </location>
</feature>
<comment type="similarity">
    <text evidence="2">Belongs to the EamA transporter family.</text>
</comment>
<dbReference type="InterPro" id="IPR004626">
    <property type="entry name" value="RarD"/>
</dbReference>
<feature type="transmembrane region" description="Helical" evidence="8">
    <location>
        <begin position="81"/>
        <end position="101"/>
    </location>
</feature>
<dbReference type="OrthoDB" id="369870at2"/>
<keyword evidence="6 8" id="KW-1133">Transmembrane helix</keyword>
<dbReference type="EMBL" id="SLWB01000006">
    <property type="protein sequence ID" value="TCN68455.1"/>
    <property type="molecule type" value="Genomic_DNA"/>
</dbReference>
<feature type="transmembrane region" description="Helical" evidence="8">
    <location>
        <begin position="137"/>
        <end position="154"/>
    </location>
</feature>